<comment type="subcellular location">
    <subcellularLocation>
        <location evidence="1">Membrane</location>
        <topology evidence="1">Multi-pass membrane protein</topology>
    </subcellularLocation>
</comment>
<dbReference type="PANTHER" id="PTHR37422:SF17">
    <property type="entry name" value="O-ANTIGEN LIGASE"/>
    <property type="match status" value="1"/>
</dbReference>
<feature type="transmembrane region" description="Helical" evidence="5">
    <location>
        <begin position="102"/>
        <end position="120"/>
    </location>
</feature>
<gene>
    <name evidence="7" type="ORF">HZF10_08370</name>
</gene>
<dbReference type="Pfam" id="PF04932">
    <property type="entry name" value="Wzy_C"/>
    <property type="match status" value="1"/>
</dbReference>
<evidence type="ECO:0000256" key="2">
    <source>
        <dbReference type="ARBA" id="ARBA00022692"/>
    </source>
</evidence>
<dbReference type="RefSeq" id="WP_176005743.1">
    <property type="nucleotide sequence ID" value="NZ_JABWMI010000010.1"/>
</dbReference>
<feature type="transmembrane region" description="Helical" evidence="5">
    <location>
        <begin position="201"/>
        <end position="222"/>
    </location>
</feature>
<protein>
    <submittedName>
        <fullName evidence="7">O-antigen ligase family protein</fullName>
    </submittedName>
</protein>
<keyword evidence="2 5" id="KW-0812">Transmembrane</keyword>
<feature type="transmembrane region" description="Helical" evidence="5">
    <location>
        <begin position="376"/>
        <end position="395"/>
    </location>
</feature>
<evidence type="ECO:0000256" key="1">
    <source>
        <dbReference type="ARBA" id="ARBA00004141"/>
    </source>
</evidence>
<evidence type="ECO:0000313" key="7">
    <source>
        <dbReference type="EMBL" id="NYA70930.1"/>
    </source>
</evidence>
<dbReference type="InterPro" id="IPR051533">
    <property type="entry name" value="WaaL-like"/>
</dbReference>
<keyword evidence="8" id="KW-1185">Reference proteome</keyword>
<dbReference type="GO" id="GO:0016020">
    <property type="term" value="C:membrane"/>
    <property type="evidence" value="ECO:0007669"/>
    <property type="project" value="UniProtKB-SubCell"/>
</dbReference>
<keyword evidence="7" id="KW-0436">Ligase</keyword>
<dbReference type="AlphaFoldDB" id="A0A7Y8Y1Z7"/>
<feature type="transmembrane region" description="Helical" evidence="5">
    <location>
        <begin position="402"/>
        <end position="423"/>
    </location>
</feature>
<sequence>MIQIDKKYLFLILGHLFLGAAIYAISPLSKVYAVAMFVGGVYYIMKNRDRNNEALYVAAYIVGAEVLLRMTGGNILYEYAKYTVVVVILLGTYFSGFSKNGVPYWIFLVLLVPGVVLATQTLGPNVEMRKTISFNISGPLCLGICSLYSYRRKMTQQEIFDILLCAGLPIVSAMTYLIIFTPDLKESITSTGSNYLTSGGFGPNQVATALGLGMFVFASRVIFNSKGMFLLVINLILALNISYRGLITFSRGGMITGMMMLVALIATTYFRVNDSGKSKMKIFMVGAVAMYFLVWGYSSSQTGGLIDKRYANQDATGKVKESRFSGREELAANEIEDFLSHPVFGIGVAKGAALRAESGQGGLSHNELTRLLAEHGSFGILALIILIVTPLMLYLDNKEHIFLLPFLVFWLFTINHAAMRLAAPSFIYALALLKITSYDKEKAAVHRE</sequence>
<feature type="transmembrane region" description="Helical" evidence="5">
    <location>
        <begin position="162"/>
        <end position="181"/>
    </location>
</feature>
<evidence type="ECO:0000313" key="8">
    <source>
        <dbReference type="Proteomes" id="UP000535020"/>
    </source>
</evidence>
<evidence type="ECO:0000256" key="4">
    <source>
        <dbReference type="ARBA" id="ARBA00023136"/>
    </source>
</evidence>
<feature type="transmembrane region" description="Helical" evidence="5">
    <location>
        <begin position="132"/>
        <end position="150"/>
    </location>
</feature>
<feature type="domain" description="O-antigen ligase-related" evidence="6">
    <location>
        <begin position="245"/>
        <end position="384"/>
    </location>
</feature>
<dbReference type="GO" id="GO:0016874">
    <property type="term" value="F:ligase activity"/>
    <property type="evidence" value="ECO:0007669"/>
    <property type="project" value="UniProtKB-KW"/>
</dbReference>
<dbReference type="Proteomes" id="UP000535020">
    <property type="component" value="Unassembled WGS sequence"/>
</dbReference>
<dbReference type="InterPro" id="IPR007016">
    <property type="entry name" value="O-antigen_ligase-rel_domated"/>
</dbReference>
<name>A0A7Y8Y1Z7_9FLAO</name>
<keyword evidence="3 5" id="KW-1133">Transmembrane helix</keyword>
<evidence type="ECO:0000256" key="3">
    <source>
        <dbReference type="ARBA" id="ARBA00022989"/>
    </source>
</evidence>
<organism evidence="7 8">
    <name type="scientific">Flavobacterium agri</name>
    <dbReference type="NCBI Taxonomy" id="2743471"/>
    <lineage>
        <taxon>Bacteria</taxon>
        <taxon>Pseudomonadati</taxon>
        <taxon>Bacteroidota</taxon>
        <taxon>Flavobacteriia</taxon>
        <taxon>Flavobacteriales</taxon>
        <taxon>Flavobacteriaceae</taxon>
        <taxon>Flavobacterium</taxon>
    </lineage>
</organism>
<comment type="caution">
    <text evidence="7">The sequence shown here is derived from an EMBL/GenBank/DDBJ whole genome shotgun (WGS) entry which is preliminary data.</text>
</comment>
<feature type="transmembrane region" description="Helical" evidence="5">
    <location>
        <begin position="79"/>
        <end position="95"/>
    </location>
</feature>
<feature type="transmembrane region" description="Helical" evidence="5">
    <location>
        <begin position="282"/>
        <end position="298"/>
    </location>
</feature>
<proteinExistence type="predicted"/>
<accession>A0A7Y8Y1Z7</accession>
<feature type="transmembrane region" description="Helical" evidence="5">
    <location>
        <begin position="252"/>
        <end position="270"/>
    </location>
</feature>
<dbReference type="EMBL" id="JACBJI010000003">
    <property type="protein sequence ID" value="NYA70930.1"/>
    <property type="molecule type" value="Genomic_DNA"/>
</dbReference>
<dbReference type="PANTHER" id="PTHR37422">
    <property type="entry name" value="TEICHURONIC ACID BIOSYNTHESIS PROTEIN TUAE"/>
    <property type="match status" value="1"/>
</dbReference>
<evidence type="ECO:0000256" key="5">
    <source>
        <dbReference type="SAM" id="Phobius"/>
    </source>
</evidence>
<feature type="transmembrane region" description="Helical" evidence="5">
    <location>
        <begin position="229"/>
        <end position="246"/>
    </location>
</feature>
<feature type="transmembrane region" description="Helical" evidence="5">
    <location>
        <begin position="54"/>
        <end position="73"/>
    </location>
</feature>
<feature type="transmembrane region" description="Helical" evidence="5">
    <location>
        <begin position="31"/>
        <end position="47"/>
    </location>
</feature>
<keyword evidence="4 5" id="KW-0472">Membrane</keyword>
<reference evidence="7 8" key="1">
    <citation type="submission" date="2020-07" db="EMBL/GenBank/DDBJ databases">
        <authorList>
            <person name="Sun Q."/>
        </authorList>
    </citation>
    <scope>NUCLEOTIDE SEQUENCE [LARGE SCALE GENOMIC DNA]</scope>
    <source>
        <strain evidence="7 8">MAH-1</strain>
    </source>
</reference>
<evidence type="ECO:0000259" key="6">
    <source>
        <dbReference type="Pfam" id="PF04932"/>
    </source>
</evidence>